<keyword evidence="1" id="KW-1133">Transmembrane helix</keyword>
<reference evidence="2" key="1">
    <citation type="submission" date="2022-12" db="EMBL/GenBank/DDBJ databases">
        <title>New Phytohabitans aurantiacus sp. RD004123 nov., an actinomycete isolated from soil.</title>
        <authorList>
            <person name="Triningsih D.W."/>
            <person name="Harunari E."/>
            <person name="Igarashi Y."/>
        </authorList>
    </citation>
    <scope>NUCLEOTIDE SEQUENCE</scope>
    <source>
        <strain evidence="2">RD004123</strain>
    </source>
</reference>
<sequence length="183" mass="18625">MPFLVTAVVLVGLLCAVDLLLTFAVLRRLREHTEELGRLSGAGHGSMGVDRDSLMGRELPEFSAVTVDGAAVSRESVTGAVELVGIFSPGCNPCHAQAPLFAAEAARMPAGKALALVAGSGSDADDLVQIVKGATDVVLAPESMTVVNGLNIGVFPTFLRLDAGGSIVDAAVSVEGLAALSRS</sequence>
<dbReference type="RefSeq" id="WP_281896694.1">
    <property type="nucleotide sequence ID" value="NZ_BSDI01000014.1"/>
</dbReference>
<dbReference type="EMBL" id="BSDI01000014">
    <property type="protein sequence ID" value="GLH98118.1"/>
    <property type="molecule type" value="Genomic_DNA"/>
</dbReference>
<keyword evidence="3" id="KW-1185">Reference proteome</keyword>
<feature type="transmembrane region" description="Helical" evidence="1">
    <location>
        <begin position="6"/>
        <end position="26"/>
    </location>
</feature>
<dbReference type="Gene3D" id="3.40.30.10">
    <property type="entry name" value="Glutaredoxin"/>
    <property type="match status" value="1"/>
</dbReference>
<evidence type="ECO:0000256" key="1">
    <source>
        <dbReference type="SAM" id="Phobius"/>
    </source>
</evidence>
<gene>
    <name evidence="2" type="ORF">Pa4123_33930</name>
</gene>
<accession>A0ABQ5QUD7</accession>
<keyword evidence="1" id="KW-0812">Transmembrane</keyword>
<proteinExistence type="predicted"/>
<dbReference type="Proteomes" id="UP001144280">
    <property type="component" value="Unassembled WGS sequence"/>
</dbReference>
<organism evidence="2 3">
    <name type="scientific">Phytohabitans aurantiacus</name>
    <dbReference type="NCBI Taxonomy" id="3016789"/>
    <lineage>
        <taxon>Bacteria</taxon>
        <taxon>Bacillati</taxon>
        <taxon>Actinomycetota</taxon>
        <taxon>Actinomycetes</taxon>
        <taxon>Micromonosporales</taxon>
        <taxon>Micromonosporaceae</taxon>
    </lineage>
</organism>
<name>A0ABQ5QUD7_9ACTN</name>
<protein>
    <recommendedName>
        <fullName evidence="4">Thioredoxin domain-containing protein</fullName>
    </recommendedName>
</protein>
<evidence type="ECO:0000313" key="3">
    <source>
        <dbReference type="Proteomes" id="UP001144280"/>
    </source>
</evidence>
<evidence type="ECO:0000313" key="2">
    <source>
        <dbReference type="EMBL" id="GLH98118.1"/>
    </source>
</evidence>
<evidence type="ECO:0008006" key="4">
    <source>
        <dbReference type="Google" id="ProtNLM"/>
    </source>
</evidence>
<comment type="caution">
    <text evidence="2">The sequence shown here is derived from an EMBL/GenBank/DDBJ whole genome shotgun (WGS) entry which is preliminary data.</text>
</comment>
<dbReference type="InterPro" id="IPR036249">
    <property type="entry name" value="Thioredoxin-like_sf"/>
</dbReference>
<dbReference type="SUPFAM" id="SSF52833">
    <property type="entry name" value="Thioredoxin-like"/>
    <property type="match status" value="1"/>
</dbReference>
<keyword evidence="1" id="KW-0472">Membrane</keyword>